<evidence type="ECO:0000259" key="2">
    <source>
        <dbReference type="Pfam" id="PF09423"/>
    </source>
</evidence>
<sequence>MKRRNFLQGSALFGCGLLMNAAQASAADARPLLEQGIQVGDVLSDRAIVWGRSDRPARMWVEWARREDFSDAVAVRGPWALPQGDFTSQVELVGLPAGERIFVRVGYRDAEDDTMSDWVNGSFMTAPLLAAPVRFLWSGDTAGQGFGINPEIGGMKIYRTMADQAPDFFVHSGDTIYADGPIPESIEVEDGKLWKNLVTPEVSKVAETLNEFRGRYRYNLLDENVRHFNSQVAQLWQWDDHEVVNNYSASKDLSGDERYQVKSVGLLQARASRAFFDYAPLRQTGPQGSDRIYRALPFGPLLDRFMLDLRSYRGPNSANMQVAAGADTVLLGQDQLQWLLGELKASKATWKAVFCDMPIGLHVADGDNWEAVANGDNGEARGRELEIAWLLKAIKAAGIENVVWFTADVHYTAAHYYDPAKAREKDFSPFWEFVSGPLNAGSFGPNAQDDTFGLQVKYQKAPEQPNMSPFAGLQFFGQVDIDPKSRAMTVTLKDLENASLFTQVLTPA</sequence>
<accession>A0A1A9F1Z9</accession>
<protein>
    <submittedName>
        <fullName evidence="4">Alkaline phosphatase</fullName>
    </submittedName>
</protein>
<name>A0A1A9F1Z9_9GAMM</name>
<organism evidence="4 5">
    <name type="scientific">Marinobacterium aestuarii</name>
    <dbReference type="NCBI Taxonomy" id="1821621"/>
    <lineage>
        <taxon>Bacteria</taxon>
        <taxon>Pseudomonadati</taxon>
        <taxon>Pseudomonadota</taxon>
        <taxon>Gammaproteobacteria</taxon>
        <taxon>Oceanospirillales</taxon>
        <taxon>Oceanospirillaceae</taxon>
        <taxon>Marinobacterium</taxon>
    </lineage>
</organism>
<dbReference type="STRING" id="1821621.A8C75_18025"/>
<feature type="signal peptide" evidence="1">
    <location>
        <begin position="1"/>
        <end position="26"/>
    </location>
</feature>
<proteinExistence type="predicted"/>
<reference evidence="4 5" key="2">
    <citation type="journal article" date="2018" name="Int. J. Syst. Evol. Microbiol.">
        <title>Marinobacterium aestuarii sp. nov., a benzene-degrading marine bacterium isolated from estuary sediment.</title>
        <authorList>
            <person name="Bae S.S."/>
            <person name="Jung J."/>
            <person name="Chung D."/>
            <person name="Baek K."/>
        </authorList>
    </citation>
    <scope>NUCLEOTIDE SEQUENCE [LARGE SCALE GENOMIC DNA]</scope>
    <source>
        <strain evidence="4 5">ST58-10</strain>
    </source>
</reference>
<feature type="chain" id="PRO_5008386626" evidence="1">
    <location>
        <begin position="27"/>
        <end position="508"/>
    </location>
</feature>
<dbReference type="CDD" id="cd07389">
    <property type="entry name" value="MPP_PhoD"/>
    <property type="match status" value="1"/>
</dbReference>
<dbReference type="PROSITE" id="PS51318">
    <property type="entry name" value="TAT"/>
    <property type="match status" value="1"/>
</dbReference>
<evidence type="ECO:0000313" key="5">
    <source>
        <dbReference type="Proteomes" id="UP000078070"/>
    </source>
</evidence>
<dbReference type="InterPro" id="IPR029052">
    <property type="entry name" value="Metallo-depent_PP-like"/>
</dbReference>
<gene>
    <name evidence="4" type="ORF">A8C75_18025</name>
</gene>
<dbReference type="InterPro" id="IPR032093">
    <property type="entry name" value="PhoD_N"/>
</dbReference>
<dbReference type="EMBL" id="CP015839">
    <property type="protein sequence ID" value="ANG64185.1"/>
    <property type="molecule type" value="Genomic_DNA"/>
</dbReference>
<dbReference type="InterPro" id="IPR018946">
    <property type="entry name" value="PhoD-like_MPP"/>
</dbReference>
<dbReference type="Pfam" id="PF09423">
    <property type="entry name" value="PhoD"/>
    <property type="match status" value="1"/>
</dbReference>
<dbReference type="Gene3D" id="2.60.40.380">
    <property type="entry name" value="Purple acid phosphatase-like, N-terminal"/>
    <property type="match status" value="1"/>
</dbReference>
<feature type="domain" description="PhoD-like phosphatase metallophosphatase" evidence="2">
    <location>
        <begin position="141"/>
        <end position="491"/>
    </location>
</feature>
<dbReference type="Gene3D" id="3.60.21.70">
    <property type="entry name" value="PhoD-like phosphatase"/>
    <property type="match status" value="1"/>
</dbReference>
<keyword evidence="5" id="KW-1185">Reference proteome</keyword>
<evidence type="ECO:0000313" key="4">
    <source>
        <dbReference type="EMBL" id="ANG64185.1"/>
    </source>
</evidence>
<dbReference type="PANTHER" id="PTHR43606">
    <property type="entry name" value="PHOSPHATASE, PUTATIVE (AFU_ORTHOLOGUE AFUA_6G08710)-RELATED"/>
    <property type="match status" value="1"/>
</dbReference>
<reference evidence="5" key="1">
    <citation type="submission" date="2016-05" db="EMBL/GenBank/DDBJ databases">
        <authorList>
            <person name="Baek K."/>
            <person name="Yang S.-J."/>
        </authorList>
    </citation>
    <scope>NUCLEOTIDE SEQUENCE [LARGE SCALE GENOMIC DNA]</scope>
    <source>
        <strain evidence="5">ST58-10</strain>
    </source>
</reference>
<dbReference type="InterPro" id="IPR038607">
    <property type="entry name" value="PhoD-like_sf"/>
</dbReference>
<dbReference type="RefSeq" id="WP_067385569.1">
    <property type="nucleotide sequence ID" value="NZ_CP015839.1"/>
</dbReference>
<dbReference type="InterPro" id="IPR052900">
    <property type="entry name" value="Phospholipid_Metab_Enz"/>
</dbReference>
<dbReference type="PANTHER" id="PTHR43606:SF1">
    <property type="entry name" value="PHOD-LIKE PHOSPHATASE METALLOPHOSPHATASE DOMAIN-CONTAINING PROTEIN"/>
    <property type="match status" value="1"/>
</dbReference>
<dbReference type="Proteomes" id="UP000078070">
    <property type="component" value="Chromosome"/>
</dbReference>
<keyword evidence="1" id="KW-0732">Signal</keyword>
<dbReference type="OrthoDB" id="327733at2"/>
<evidence type="ECO:0000256" key="1">
    <source>
        <dbReference type="SAM" id="SignalP"/>
    </source>
</evidence>
<feature type="domain" description="Phospholipase D N-terminal" evidence="3">
    <location>
        <begin position="35"/>
        <end position="110"/>
    </location>
</feature>
<dbReference type="SUPFAM" id="SSF56300">
    <property type="entry name" value="Metallo-dependent phosphatases"/>
    <property type="match status" value="1"/>
</dbReference>
<dbReference type="InterPro" id="IPR006311">
    <property type="entry name" value="TAT_signal"/>
</dbReference>
<dbReference type="PROSITE" id="PS51257">
    <property type="entry name" value="PROKAR_LIPOPROTEIN"/>
    <property type="match status" value="1"/>
</dbReference>
<dbReference type="AlphaFoldDB" id="A0A1A9F1Z9"/>
<dbReference type="KEGG" id="mars:A8C75_18025"/>
<evidence type="ECO:0000259" key="3">
    <source>
        <dbReference type="Pfam" id="PF16655"/>
    </source>
</evidence>
<dbReference type="Pfam" id="PF16655">
    <property type="entry name" value="PhoD_N"/>
    <property type="match status" value="1"/>
</dbReference>